<reference evidence="2" key="1">
    <citation type="journal article" date="2019" name="Int. J. Syst. Evol. Microbiol.">
        <title>The Global Catalogue of Microorganisms (GCM) 10K type strain sequencing project: providing services to taxonomists for standard genome sequencing and annotation.</title>
        <authorList>
            <consortium name="The Broad Institute Genomics Platform"/>
            <consortium name="The Broad Institute Genome Sequencing Center for Infectious Disease"/>
            <person name="Wu L."/>
            <person name="Ma J."/>
        </authorList>
    </citation>
    <scope>NUCLEOTIDE SEQUENCE [LARGE SCALE GENOMIC DNA]</scope>
    <source>
        <strain evidence="2">KCTC 23984</strain>
    </source>
</reference>
<organism evidence="1 2">
    <name type="scientific">Pontibacter toksunensis</name>
    <dbReference type="NCBI Taxonomy" id="1332631"/>
    <lineage>
        <taxon>Bacteria</taxon>
        <taxon>Pseudomonadati</taxon>
        <taxon>Bacteroidota</taxon>
        <taxon>Cytophagia</taxon>
        <taxon>Cytophagales</taxon>
        <taxon>Hymenobacteraceae</taxon>
        <taxon>Pontibacter</taxon>
    </lineage>
</organism>
<keyword evidence="2" id="KW-1185">Reference proteome</keyword>
<evidence type="ECO:0000313" key="1">
    <source>
        <dbReference type="EMBL" id="MFD3002635.1"/>
    </source>
</evidence>
<accession>A0ABW6BZ15</accession>
<sequence>MEKEFAIYAFIKAVKKQYFDSFINDGQICMNTAKWFREYEETDDNVGDAGEGAIASWGSGFTVSVGDPIEEYTLEERIKETRDESNRVDFGPSSNFMLFNGEDANILSLYAITTLNSNVKEHKHFVPEKFIDEFSDHRFVLIFNPCEFVDRIRKRLNILNKSLEEKMVKYYPVDDKMRGNLDFFCKQKRYSYQNEYRLKFNDENPKMQIIDVGALNDVCFEIDLNNHIYNMVFTTTKLTLMRSGNVTLKKK</sequence>
<name>A0ABW6BZ15_9BACT</name>
<protein>
    <submittedName>
        <fullName evidence="1">Uncharacterized protein</fullName>
    </submittedName>
</protein>
<evidence type="ECO:0000313" key="2">
    <source>
        <dbReference type="Proteomes" id="UP001597641"/>
    </source>
</evidence>
<gene>
    <name evidence="1" type="ORF">ACFS7Z_19850</name>
</gene>
<dbReference type="EMBL" id="JBHUOX010000018">
    <property type="protein sequence ID" value="MFD3002635.1"/>
    <property type="molecule type" value="Genomic_DNA"/>
</dbReference>
<proteinExistence type="predicted"/>
<comment type="caution">
    <text evidence="1">The sequence shown here is derived from an EMBL/GenBank/DDBJ whole genome shotgun (WGS) entry which is preliminary data.</text>
</comment>
<dbReference type="Proteomes" id="UP001597641">
    <property type="component" value="Unassembled WGS sequence"/>
</dbReference>